<dbReference type="InterPro" id="IPR001647">
    <property type="entry name" value="HTH_TetR"/>
</dbReference>
<protein>
    <submittedName>
        <fullName evidence="4">TetR/AcrR family transcriptional regulator</fullName>
    </submittedName>
</protein>
<reference evidence="4" key="1">
    <citation type="submission" date="2021-11" db="EMBL/GenBank/DDBJ databases">
        <title>Vibrio ZSDE26 sp. nov. and Vibrio ZSDZ34 sp. nov., isolated from coastal seawater in Qingdao.</title>
        <authorList>
            <person name="Zhang P."/>
        </authorList>
    </citation>
    <scope>NUCLEOTIDE SEQUENCE</scope>
    <source>
        <strain evidence="4">ZSDE26</strain>
    </source>
</reference>
<evidence type="ECO:0000256" key="1">
    <source>
        <dbReference type="ARBA" id="ARBA00023125"/>
    </source>
</evidence>
<accession>A0A9X1XGF9</accession>
<evidence type="ECO:0000313" key="4">
    <source>
        <dbReference type="EMBL" id="MCK6261776.1"/>
    </source>
</evidence>
<proteinExistence type="predicted"/>
<feature type="DNA-binding region" description="H-T-H motif" evidence="2">
    <location>
        <begin position="36"/>
        <end position="55"/>
    </location>
</feature>
<gene>
    <name evidence="4" type="ORF">KP803_00650</name>
</gene>
<dbReference type="PRINTS" id="PR00455">
    <property type="entry name" value="HTHTETR"/>
</dbReference>
<organism evidence="4 5">
    <name type="scientific">Vibrio amylolyticus</name>
    <dbReference type="NCBI Taxonomy" id="2847292"/>
    <lineage>
        <taxon>Bacteria</taxon>
        <taxon>Pseudomonadati</taxon>
        <taxon>Pseudomonadota</taxon>
        <taxon>Gammaproteobacteria</taxon>
        <taxon>Vibrionales</taxon>
        <taxon>Vibrionaceae</taxon>
        <taxon>Vibrio</taxon>
    </lineage>
</organism>
<dbReference type="PANTHER" id="PTHR43479:SF11">
    <property type="entry name" value="ACREF_ENVCD OPERON REPRESSOR-RELATED"/>
    <property type="match status" value="1"/>
</dbReference>
<dbReference type="GO" id="GO:0003677">
    <property type="term" value="F:DNA binding"/>
    <property type="evidence" value="ECO:0007669"/>
    <property type="project" value="UniProtKB-UniRule"/>
</dbReference>
<dbReference type="AlphaFoldDB" id="A0A9X1XGF9"/>
<dbReference type="EMBL" id="JAJHVV010000001">
    <property type="protein sequence ID" value="MCK6261776.1"/>
    <property type="molecule type" value="Genomic_DNA"/>
</dbReference>
<dbReference type="InterPro" id="IPR041483">
    <property type="entry name" value="TetR_C_34"/>
</dbReference>
<comment type="caution">
    <text evidence="4">The sequence shown here is derived from an EMBL/GenBank/DDBJ whole genome shotgun (WGS) entry which is preliminary data.</text>
</comment>
<dbReference type="SUPFAM" id="SSF46689">
    <property type="entry name" value="Homeodomain-like"/>
    <property type="match status" value="1"/>
</dbReference>
<dbReference type="InterPro" id="IPR050624">
    <property type="entry name" value="HTH-type_Tx_Regulator"/>
</dbReference>
<dbReference type="PROSITE" id="PS50977">
    <property type="entry name" value="HTH_TETR_2"/>
    <property type="match status" value="1"/>
</dbReference>
<dbReference type="Pfam" id="PF17929">
    <property type="entry name" value="TetR_C_34"/>
    <property type="match status" value="1"/>
</dbReference>
<dbReference type="Gene3D" id="1.10.357.10">
    <property type="entry name" value="Tetracycline Repressor, domain 2"/>
    <property type="match status" value="1"/>
</dbReference>
<evidence type="ECO:0000256" key="2">
    <source>
        <dbReference type="PROSITE-ProRule" id="PRU00335"/>
    </source>
</evidence>
<sequence>MNWKRARTDDKKNERKEAIFHAAFTLFKQKGYDNVSFNGIANEAGFTKSNMYRYFSSKEEIFLNIFAELFEGWFTDCCEELHRLGENPSIADFSKSWVKVIKNHPQFMDLTPLLFIALEKNSSYEQLLEFKTLSKDLLFRLSTEISNVYPEFQGEKSFQFLNLSFATMSNSWAAKSQNDALLKIYQQEEFMMMKPNFEPDLIAALEIILKGLKASD</sequence>
<dbReference type="InterPro" id="IPR009057">
    <property type="entry name" value="Homeodomain-like_sf"/>
</dbReference>
<feature type="domain" description="HTH tetR-type" evidence="3">
    <location>
        <begin position="13"/>
        <end position="73"/>
    </location>
</feature>
<keyword evidence="1 2" id="KW-0238">DNA-binding</keyword>
<keyword evidence="5" id="KW-1185">Reference proteome</keyword>
<dbReference type="RefSeq" id="WP_248006900.1">
    <property type="nucleotide sequence ID" value="NZ_JAJHVV010000001.1"/>
</dbReference>
<dbReference type="PANTHER" id="PTHR43479">
    <property type="entry name" value="ACREF/ENVCD OPERON REPRESSOR-RELATED"/>
    <property type="match status" value="1"/>
</dbReference>
<dbReference type="Pfam" id="PF00440">
    <property type="entry name" value="TetR_N"/>
    <property type="match status" value="1"/>
</dbReference>
<evidence type="ECO:0000259" key="3">
    <source>
        <dbReference type="PROSITE" id="PS50977"/>
    </source>
</evidence>
<evidence type="ECO:0000313" key="5">
    <source>
        <dbReference type="Proteomes" id="UP001139559"/>
    </source>
</evidence>
<name>A0A9X1XGF9_9VIBR</name>
<dbReference type="Proteomes" id="UP001139559">
    <property type="component" value="Unassembled WGS sequence"/>
</dbReference>